<dbReference type="InterPro" id="IPR011576">
    <property type="entry name" value="Pyridox_Oxase_N"/>
</dbReference>
<evidence type="ECO:0000259" key="2">
    <source>
        <dbReference type="Pfam" id="PF01243"/>
    </source>
</evidence>
<dbReference type="Gene3D" id="2.30.110.10">
    <property type="entry name" value="Electron Transport, Fmn-binding Protein, Chain A"/>
    <property type="match status" value="1"/>
</dbReference>
<evidence type="ECO:0000313" key="3">
    <source>
        <dbReference type="EMBL" id="UVF21491.1"/>
    </source>
</evidence>
<evidence type="ECO:0000256" key="1">
    <source>
        <dbReference type="ARBA" id="ARBA00023002"/>
    </source>
</evidence>
<dbReference type="SUPFAM" id="SSF50475">
    <property type="entry name" value="FMN-binding split barrel"/>
    <property type="match status" value="1"/>
</dbReference>
<feature type="domain" description="Pyridoxamine 5'-phosphate oxidase N-terminal" evidence="2">
    <location>
        <begin position="6"/>
        <end position="99"/>
    </location>
</feature>
<dbReference type="InterPro" id="IPR012349">
    <property type="entry name" value="Split_barrel_FMN-bd"/>
</dbReference>
<dbReference type="RefSeq" id="WP_173948670.1">
    <property type="nucleotide sequence ID" value="NZ_CP102845.1"/>
</dbReference>
<keyword evidence="1" id="KW-0560">Oxidoreductase</keyword>
<keyword evidence="4" id="KW-1185">Reference proteome</keyword>
<proteinExistence type="predicted"/>
<dbReference type="Proteomes" id="UP001017257">
    <property type="component" value="Chromosome"/>
</dbReference>
<gene>
    <name evidence="3" type="ORF">HPT29_010395</name>
</gene>
<dbReference type="PANTHER" id="PTHR35176:SF6">
    <property type="entry name" value="HEME OXYGENASE HI_0854-RELATED"/>
    <property type="match status" value="1"/>
</dbReference>
<dbReference type="PANTHER" id="PTHR35176">
    <property type="entry name" value="HEME OXYGENASE HI_0854-RELATED"/>
    <property type="match status" value="1"/>
</dbReference>
<sequence>MDARLRDEILSILDRASDMTLATVRQDGYPQATTVSFANDGLDIYFGCSEDSQKARNIRRNGKVSVTVNLPYADWGEIRGISAGGRATCVTDPQEIERAGQLLLGKFPQGIAEYASGPHVGVAFFKVVPTVISVLDYRKGFGHRDLVTGASAACAPLDR</sequence>
<dbReference type="EMBL" id="CP102845">
    <property type="protein sequence ID" value="UVF21491.1"/>
    <property type="molecule type" value="Genomic_DNA"/>
</dbReference>
<protein>
    <submittedName>
        <fullName evidence="3">Pyridoxamine 5'-phosphate oxidase family protein</fullName>
    </submittedName>
</protein>
<name>A0ABY5RW59_9HYPH</name>
<dbReference type="InterPro" id="IPR052019">
    <property type="entry name" value="F420H2_bilvrd_red/Heme_oxyg"/>
</dbReference>
<accession>A0ABY5RW59</accession>
<dbReference type="Pfam" id="PF01243">
    <property type="entry name" value="PNPOx_N"/>
    <property type="match status" value="1"/>
</dbReference>
<evidence type="ECO:0000313" key="4">
    <source>
        <dbReference type="Proteomes" id="UP001017257"/>
    </source>
</evidence>
<organism evidence="3 4">
    <name type="scientific">Microvirga terrae</name>
    <dbReference type="NCBI Taxonomy" id="2740529"/>
    <lineage>
        <taxon>Bacteria</taxon>
        <taxon>Pseudomonadati</taxon>
        <taxon>Pseudomonadota</taxon>
        <taxon>Alphaproteobacteria</taxon>
        <taxon>Hyphomicrobiales</taxon>
        <taxon>Methylobacteriaceae</taxon>
        <taxon>Microvirga</taxon>
    </lineage>
</organism>
<reference evidence="3" key="1">
    <citation type="submission" date="2022-08" db="EMBL/GenBank/DDBJ databases">
        <title>Microvirga terrae sp. nov., isolated from soil.</title>
        <authorList>
            <person name="Kim K.H."/>
            <person name="Seo Y.L."/>
            <person name="Kim J.M."/>
            <person name="Lee J.K."/>
            <person name="Han D.M."/>
            <person name="Jeon C.O."/>
        </authorList>
    </citation>
    <scope>NUCLEOTIDE SEQUENCE</scope>
    <source>
        <strain evidence="3">R24</strain>
    </source>
</reference>